<dbReference type="InterPro" id="IPR000772">
    <property type="entry name" value="Ricin_B_lectin"/>
</dbReference>
<organism evidence="3 4">
    <name type="scientific">Dactylosporangium salmoneum</name>
    <dbReference type="NCBI Taxonomy" id="53361"/>
    <lineage>
        <taxon>Bacteria</taxon>
        <taxon>Bacillati</taxon>
        <taxon>Actinomycetota</taxon>
        <taxon>Actinomycetes</taxon>
        <taxon>Micromonosporales</taxon>
        <taxon>Micromonosporaceae</taxon>
        <taxon>Dactylosporangium</taxon>
    </lineage>
</organism>
<gene>
    <name evidence="3" type="ORF">GCM10010170_044540</name>
</gene>
<feature type="domain" description="Ricin B lectin" evidence="2">
    <location>
        <begin position="348"/>
        <end position="476"/>
    </location>
</feature>
<dbReference type="InterPro" id="IPR035992">
    <property type="entry name" value="Ricin_B-like_lectins"/>
</dbReference>
<name>A0ABP5TI12_9ACTN</name>
<dbReference type="Gene3D" id="2.80.10.50">
    <property type="match status" value="2"/>
</dbReference>
<feature type="chain" id="PRO_5046688513" evidence="1">
    <location>
        <begin position="26"/>
        <end position="604"/>
    </location>
</feature>
<dbReference type="Proteomes" id="UP001501444">
    <property type="component" value="Unassembled WGS sequence"/>
</dbReference>
<proteinExistence type="predicted"/>
<dbReference type="InterPro" id="IPR013320">
    <property type="entry name" value="ConA-like_dom_sf"/>
</dbReference>
<evidence type="ECO:0000313" key="4">
    <source>
        <dbReference type="Proteomes" id="UP001501444"/>
    </source>
</evidence>
<feature type="domain" description="Ricin B lectin" evidence="2">
    <location>
        <begin position="477"/>
        <end position="604"/>
    </location>
</feature>
<dbReference type="Pfam" id="PF00652">
    <property type="entry name" value="Ricin_B_lectin"/>
    <property type="match status" value="2"/>
</dbReference>
<dbReference type="EMBL" id="BAAARV010000033">
    <property type="protein sequence ID" value="GAA2353279.1"/>
    <property type="molecule type" value="Genomic_DNA"/>
</dbReference>
<accession>A0ABP5TI12</accession>
<dbReference type="Gene3D" id="2.60.120.200">
    <property type="match status" value="1"/>
</dbReference>
<keyword evidence="4" id="KW-1185">Reference proteome</keyword>
<dbReference type="SMART" id="SM00458">
    <property type="entry name" value="RICIN"/>
    <property type="match status" value="2"/>
</dbReference>
<dbReference type="PROSITE" id="PS50231">
    <property type="entry name" value="RICIN_B_LECTIN"/>
    <property type="match status" value="2"/>
</dbReference>
<dbReference type="InterPro" id="IPR015289">
    <property type="entry name" value="A-L-arabinofuranosidase_B_cat"/>
</dbReference>
<protein>
    <submittedName>
        <fullName evidence="3">Arabinofuranosidase catalytic domain-containing protein</fullName>
    </submittedName>
</protein>
<dbReference type="PANTHER" id="PTHR39447">
    <property type="entry name" value="ALPHA-L-ARABINOFURANOSIDASE B"/>
    <property type="match status" value="1"/>
</dbReference>
<comment type="caution">
    <text evidence="3">The sequence shown here is derived from an EMBL/GenBank/DDBJ whole genome shotgun (WGS) entry which is preliminary data.</text>
</comment>
<keyword evidence="1" id="KW-0732">Signal</keyword>
<evidence type="ECO:0000313" key="3">
    <source>
        <dbReference type="EMBL" id="GAA2353279.1"/>
    </source>
</evidence>
<dbReference type="RefSeq" id="WP_344614382.1">
    <property type="nucleotide sequence ID" value="NZ_BAAARV010000033.1"/>
</dbReference>
<dbReference type="SUPFAM" id="SSF49899">
    <property type="entry name" value="Concanavalin A-like lectins/glucanases"/>
    <property type="match status" value="1"/>
</dbReference>
<evidence type="ECO:0000259" key="2">
    <source>
        <dbReference type="SMART" id="SM00458"/>
    </source>
</evidence>
<reference evidence="4" key="1">
    <citation type="journal article" date="2019" name="Int. J. Syst. Evol. Microbiol.">
        <title>The Global Catalogue of Microorganisms (GCM) 10K type strain sequencing project: providing services to taxonomists for standard genome sequencing and annotation.</title>
        <authorList>
            <consortium name="The Broad Institute Genomics Platform"/>
            <consortium name="The Broad Institute Genome Sequencing Center for Infectious Disease"/>
            <person name="Wu L."/>
            <person name="Ma J."/>
        </authorList>
    </citation>
    <scope>NUCLEOTIDE SEQUENCE [LARGE SCALE GENOMIC DNA]</scope>
    <source>
        <strain evidence="4">JCM 3272</strain>
    </source>
</reference>
<dbReference type="SUPFAM" id="SSF50370">
    <property type="entry name" value="Ricin B-like lectins"/>
    <property type="match status" value="2"/>
</dbReference>
<dbReference type="Pfam" id="PF09206">
    <property type="entry name" value="ArabFuran-catal"/>
    <property type="match status" value="1"/>
</dbReference>
<dbReference type="PANTHER" id="PTHR39447:SF2">
    <property type="entry name" value="ALPHA-L-ARABINOFURANOSIDASE B"/>
    <property type="match status" value="1"/>
</dbReference>
<dbReference type="InterPro" id="IPR038964">
    <property type="entry name" value="ABFB"/>
</dbReference>
<dbReference type="CDD" id="cd23451">
    <property type="entry name" value="beta-trefoil_Ricin_laminarinase"/>
    <property type="match status" value="2"/>
</dbReference>
<evidence type="ECO:0000256" key="1">
    <source>
        <dbReference type="SAM" id="SignalP"/>
    </source>
</evidence>
<sequence length="604" mass="62124">MLLSAAASLALTAAALVGFNSPAQAAGPLPCDIYASNGTACVAAHSTTRALFAAYNGPLYQVQRASDGALHNVGLLAAGGYANAGDQDAFCNGSTCRIVKIYDQTSNHSDLGIAPDGGAGSGDRGADAAEIAVTAGGHKVYGVWVSPGVGYRFNGRAPGVAVNGQPEGVYMVASGTHVGSDCCFDYGNAESTPYDTGNGHMDAISIATTCFFPPCQGSGPWIEADMENGMFQGGNGSNPNPGNNSTYVTAVLKNNGQTTYALKGGNSQSGGLTTWWNGALPTDKSGYRPMHQEGGIILGIGGDNSNRNRGTWFEGAMVAGYPTDAAENAIQANIVSVGYSGQTNIPNGPQDTVTGPGGKCVDVAADDTGANGTGVQLWDCQTYAEDQHWSHFADNSLRTLNRCLDINGNGTANGTQVELWDCNGVGGQKWVQQADGSLRNPQSGRCLDSPSGATGNGTRLQIWDCNGSAAQKFAVNGGGTNIGPGGKCVDVAADDSGTNGTAVQLWDCQSYAVDQHWFHQSNSALRTLGRCLDIIGNGTANGTQVQLWDCNGAGGQVWQQQADGSLRNPQSGRCLDSPNGATGNGTRLQIWDCNGSAAQKFALS</sequence>
<feature type="signal peptide" evidence="1">
    <location>
        <begin position="1"/>
        <end position="25"/>
    </location>
</feature>